<sequence>MEFCVISEKEIQVDLRSPSAIITNFIFINHFSSNLPIKMQRNQGFSSNMNSRYQSFSPSPCFGPPRNQYGSYAPQPPQAFQPNTCFMPANVIRKMSNTTPPKGYGQIQVDLRSPSAIITNFIFINHFSSNLPIKMQRNQGFSSNMNSRYQSFSPSPCFGPPRNQYGSYAPQPPQPFQPNTCFMPANVIRKMSNTTPPKGYGRNY</sequence>
<accession>A0AAD8DSW1</accession>
<proteinExistence type="predicted"/>
<protein>
    <submittedName>
        <fullName evidence="1">Uncharacterized protein</fullName>
    </submittedName>
</protein>
<comment type="caution">
    <text evidence="1">The sequence shown here is derived from an EMBL/GenBank/DDBJ whole genome shotgun (WGS) entry which is preliminary data.</text>
</comment>
<dbReference type="EMBL" id="JARGEI010000015">
    <property type="protein sequence ID" value="KAJ8719030.1"/>
    <property type="molecule type" value="Genomic_DNA"/>
</dbReference>
<dbReference type="AlphaFoldDB" id="A0AAD8DSW1"/>
<gene>
    <name evidence="1" type="ORF">PYW07_016586</name>
</gene>
<keyword evidence="2" id="KW-1185">Reference proteome</keyword>
<evidence type="ECO:0000313" key="1">
    <source>
        <dbReference type="EMBL" id="KAJ8719030.1"/>
    </source>
</evidence>
<name>A0AAD8DSW1_MYTSE</name>
<reference evidence="1" key="1">
    <citation type="submission" date="2023-03" db="EMBL/GenBank/DDBJ databases">
        <title>Chromosome-level genomes of two armyworms, Mythimna separata and Mythimna loreyi, provide insights into the biosynthesis and reception of sex pheromones.</title>
        <authorList>
            <person name="Zhao H."/>
        </authorList>
    </citation>
    <scope>NUCLEOTIDE SEQUENCE</scope>
    <source>
        <strain evidence="1">BeijingLab</strain>
        <tissue evidence="1">Pupa</tissue>
    </source>
</reference>
<organism evidence="1 2">
    <name type="scientific">Mythimna separata</name>
    <name type="common">Oriental armyworm</name>
    <name type="synonym">Pseudaletia separata</name>
    <dbReference type="NCBI Taxonomy" id="271217"/>
    <lineage>
        <taxon>Eukaryota</taxon>
        <taxon>Metazoa</taxon>
        <taxon>Ecdysozoa</taxon>
        <taxon>Arthropoda</taxon>
        <taxon>Hexapoda</taxon>
        <taxon>Insecta</taxon>
        <taxon>Pterygota</taxon>
        <taxon>Neoptera</taxon>
        <taxon>Endopterygota</taxon>
        <taxon>Lepidoptera</taxon>
        <taxon>Glossata</taxon>
        <taxon>Ditrysia</taxon>
        <taxon>Noctuoidea</taxon>
        <taxon>Noctuidae</taxon>
        <taxon>Noctuinae</taxon>
        <taxon>Hadenini</taxon>
        <taxon>Mythimna</taxon>
    </lineage>
</organism>
<dbReference type="Proteomes" id="UP001231518">
    <property type="component" value="Chromosome 8"/>
</dbReference>
<evidence type="ECO:0000313" key="2">
    <source>
        <dbReference type="Proteomes" id="UP001231518"/>
    </source>
</evidence>